<sequence length="604" mass="69803">MCAACLQNICTCVRFLICILIGFQLVCCSDQRQIAPSRHSLPSSKNSNDLAETKIVPKYNRNQNNYPRMEQIKHRTVREQFNARFRRTLQRDMRIIYSDIFDPSSYEQSTRRDRHPRSAGDDPNRRLNEDFEHSLTTGDAVIRGPVTQTRTYDGLAPNDLSSNTGIKQSIDRRSHFNQSPSRRKAHGRSHSGRSRVLGDNNRRNLAEFQRGPRSNRTIFGDKGLTEIDLWLRDLDRMPRGEIPDDVIDLIKKKLLELKNSSHRISRRRHVRRSAPGNGGSGEATTWGELLRELQKNTLTPSPNRRKQRKNRRKHRVWSDRPIVAAEPGAIGTIPQESEDQSAGDGGILVEFKLLYIHKSGRFVRIDQNGKVESRLREKCDNKCVIRFKTIDLKHGDIFVQIKGEKSGRYLAINKSGRLYTTVSAKNPDTHFIHFFNQSIGDTYRSRHDYFLAFRGSGRPYRRSRFKQPHKHSHFLELKADKSLVRALKEPDVPLTVTSSSKRKCPRSCKKLTGKTRKSCQRRRKRCRQKRKERRRRRKSKKANSGSSRSRRSILGSRSRRVPKGLMRMLFSRVSTARREGTQNIWTSGEIPDVSSNFDAPLDVT</sequence>
<feature type="region of interest" description="Disordered" evidence="2">
    <location>
        <begin position="105"/>
        <end position="219"/>
    </location>
</feature>
<gene>
    <name evidence="4" type="ORF">CVLEPA_LOCUS18282</name>
</gene>
<feature type="compositionally biased region" description="Basic and acidic residues" evidence="2">
    <location>
        <begin position="116"/>
        <end position="133"/>
    </location>
</feature>
<protein>
    <submittedName>
        <fullName evidence="4">Uncharacterized protein</fullName>
    </submittedName>
</protein>
<proteinExistence type="inferred from homology"/>
<evidence type="ECO:0000256" key="2">
    <source>
        <dbReference type="SAM" id="MobiDB-lite"/>
    </source>
</evidence>
<feature type="chain" id="PRO_5045865132" evidence="3">
    <location>
        <begin position="29"/>
        <end position="604"/>
    </location>
</feature>
<keyword evidence="5" id="KW-1185">Reference proteome</keyword>
<comment type="caution">
    <text evidence="4">The sequence shown here is derived from an EMBL/GenBank/DDBJ whole genome shotgun (WGS) entry which is preliminary data.</text>
</comment>
<dbReference type="InterPro" id="IPR002209">
    <property type="entry name" value="Fibroblast_GF_fam"/>
</dbReference>
<dbReference type="PANTHER" id="PTHR11486">
    <property type="entry name" value="FIBROBLAST GROWTH FACTOR"/>
    <property type="match status" value="1"/>
</dbReference>
<accession>A0ABP0G593</accession>
<feature type="region of interest" description="Disordered" evidence="2">
    <location>
        <begin position="295"/>
        <end position="317"/>
    </location>
</feature>
<dbReference type="InterPro" id="IPR056378">
    <property type="entry name" value="Let-756-like_FGF"/>
</dbReference>
<evidence type="ECO:0000256" key="3">
    <source>
        <dbReference type="SAM" id="SignalP"/>
    </source>
</evidence>
<organism evidence="4 5">
    <name type="scientific">Clavelina lepadiformis</name>
    <name type="common">Light-bulb sea squirt</name>
    <name type="synonym">Ascidia lepadiformis</name>
    <dbReference type="NCBI Taxonomy" id="159417"/>
    <lineage>
        <taxon>Eukaryota</taxon>
        <taxon>Metazoa</taxon>
        <taxon>Chordata</taxon>
        <taxon>Tunicata</taxon>
        <taxon>Ascidiacea</taxon>
        <taxon>Aplousobranchia</taxon>
        <taxon>Clavelinidae</taxon>
        <taxon>Clavelina</taxon>
    </lineage>
</organism>
<reference evidence="4 5" key="1">
    <citation type="submission" date="2024-02" db="EMBL/GenBank/DDBJ databases">
        <authorList>
            <person name="Daric V."/>
            <person name="Darras S."/>
        </authorList>
    </citation>
    <scope>NUCLEOTIDE SEQUENCE [LARGE SCALE GENOMIC DNA]</scope>
</reference>
<name>A0ABP0G593_CLALP</name>
<feature type="region of interest" description="Disordered" evidence="2">
    <location>
        <begin position="494"/>
        <end position="563"/>
    </location>
</feature>
<feature type="compositionally biased region" description="Low complexity" evidence="2">
    <location>
        <begin position="542"/>
        <end position="556"/>
    </location>
</feature>
<evidence type="ECO:0000313" key="4">
    <source>
        <dbReference type="EMBL" id="CAK8686337.1"/>
    </source>
</evidence>
<feature type="compositionally biased region" description="Basic residues" evidence="2">
    <location>
        <begin position="303"/>
        <end position="315"/>
    </location>
</feature>
<feature type="region of interest" description="Disordered" evidence="2">
    <location>
        <begin position="266"/>
        <end position="285"/>
    </location>
</feature>
<feature type="compositionally biased region" description="Basic residues" evidence="2">
    <location>
        <begin position="181"/>
        <end position="193"/>
    </location>
</feature>
<dbReference type="EMBL" id="CAWYQH010000102">
    <property type="protein sequence ID" value="CAK8686337.1"/>
    <property type="molecule type" value="Genomic_DNA"/>
</dbReference>
<dbReference type="Proteomes" id="UP001642483">
    <property type="component" value="Unassembled WGS sequence"/>
</dbReference>
<feature type="signal peptide" evidence="3">
    <location>
        <begin position="1"/>
        <end position="28"/>
    </location>
</feature>
<evidence type="ECO:0000256" key="1">
    <source>
        <dbReference type="ARBA" id="ARBA00007936"/>
    </source>
</evidence>
<comment type="similarity">
    <text evidence="1">Belongs to the heparin-binding growth factors family.</text>
</comment>
<dbReference type="CDD" id="cd00058">
    <property type="entry name" value="beta-trefoil_FGF"/>
    <property type="match status" value="1"/>
</dbReference>
<dbReference type="Pfam" id="PF00167">
    <property type="entry name" value="FGF"/>
    <property type="match status" value="1"/>
</dbReference>
<dbReference type="Gene3D" id="2.80.10.50">
    <property type="match status" value="1"/>
</dbReference>
<dbReference type="InterPro" id="IPR008996">
    <property type="entry name" value="IL1/FGF"/>
</dbReference>
<evidence type="ECO:0000313" key="5">
    <source>
        <dbReference type="Proteomes" id="UP001642483"/>
    </source>
</evidence>
<dbReference type="SUPFAM" id="SSF50353">
    <property type="entry name" value="Cytokine"/>
    <property type="match status" value="1"/>
</dbReference>
<dbReference type="SMART" id="SM00442">
    <property type="entry name" value="FGF"/>
    <property type="match status" value="1"/>
</dbReference>
<feature type="compositionally biased region" description="Basic residues" evidence="2">
    <location>
        <begin position="500"/>
        <end position="541"/>
    </location>
</feature>
<keyword evidence="3" id="KW-0732">Signal</keyword>